<evidence type="ECO:0000313" key="1">
    <source>
        <dbReference type="EMBL" id="HAE4238642.1"/>
    </source>
</evidence>
<reference evidence="1" key="1">
    <citation type="journal article" date="2018" name="Genome Biol.">
        <title>SKESA: strategic k-mer extension for scrupulous assemblies.</title>
        <authorList>
            <person name="Souvorov A."/>
            <person name="Agarwala R."/>
            <person name="Lipman D.J."/>
        </authorList>
    </citation>
    <scope>NUCLEOTIDE SEQUENCE</scope>
    <source>
        <strain evidence="1">Salmonella enterica</strain>
    </source>
</reference>
<name>A0A731ABX4_SALTM</name>
<reference evidence="1" key="2">
    <citation type="submission" date="2018-07" db="EMBL/GenBank/DDBJ databases">
        <authorList>
            <consortium name="NCBI Pathogen Detection Project"/>
        </authorList>
    </citation>
    <scope>NUCLEOTIDE SEQUENCE</scope>
    <source>
        <strain evidence="1">Salmonella enterica</strain>
    </source>
</reference>
<comment type="caution">
    <text evidence="1">The sequence shown here is derived from an EMBL/GenBank/DDBJ whole genome shotgun (WGS) entry which is preliminary data.</text>
</comment>
<dbReference type="AlphaFoldDB" id="A0A731ABX4"/>
<dbReference type="EMBL" id="DAARWS010000080">
    <property type="protein sequence ID" value="HAE4238642.1"/>
    <property type="molecule type" value="Genomic_DNA"/>
</dbReference>
<gene>
    <name evidence="1" type="ORF">G4B74_005038</name>
</gene>
<proteinExistence type="predicted"/>
<organism evidence="1">
    <name type="scientific">Salmonella typhimurium</name>
    <dbReference type="NCBI Taxonomy" id="90371"/>
    <lineage>
        <taxon>Bacteria</taxon>
        <taxon>Pseudomonadati</taxon>
        <taxon>Pseudomonadota</taxon>
        <taxon>Gammaproteobacteria</taxon>
        <taxon>Enterobacterales</taxon>
        <taxon>Enterobacteriaceae</taxon>
        <taxon>Salmonella</taxon>
    </lineage>
</organism>
<feature type="non-terminal residue" evidence="1">
    <location>
        <position position="41"/>
    </location>
</feature>
<sequence length="41" mass="4646">MSMSNTAEIYKFPAPVPTQQECRMADLENGYLRLANQIQDA</sequence>
<protein>
    <submittedName>
        <fullName evidence="1">Replication protein</fullName>
    </submittedName>
</protein>
<accession>A0A731ABX4</accession>